<dbReference type="CDD" id="cd07516">
    <property type="entry name" value="HAD_Pase"/>
    <property type="match status" value="1"/>
</dbReference>
<dbReference type="GO" id="GO:0016791">
    <property type="term" value="F:phosphatase activity"/>
    <property type="evidence" value="ECO:0007669"/>
    <property type="project" value="TreeGrafter"/>
</dbReference>
<dbReference type="SFLD" id="SFLDS00003">
    <property type="entry name" value="Haloacid_Dehalogenase"/>
    <property type="match status" value="1"/>
</dbReference>
<dbReference type="EMBL" id="VULQ01000018">
    <property type="protein sequence ID" value="MSS78684.1"/>
    <property type="molecule type" value="Genomic_DNA"/>
</dbReference>
<protein>
    <submittedName>
        <fullName evidence="1">HAD family phosphatase</fullName>
    </submittedName>
</protein>
<organism evidence="1 2">
    <name type="scientific">Anaerococcus porci</name>
    <dbReference type="NCBI Taxonomy" id="2652269"/>
    <lineage>
        <taxon>Bacteria</taxon>
        <taxon>Bacillati</taxon>
        <taxon>Bacillota</taxon>
        <taxon>Tissierellia</taxon>
        <taxon>Tissierellales</taxon>
        <taxon>Peptoniphilaceae</taxon>
        <taxon>Anaerococcus</taxon>
    </lineage>
</organism>
<dbReference type="InterPro" id="IPR006379">
    <property type="entry name" value="HAD-SF_hydro_IIB"/>
</dbReference>
<dbReference type="Gene3D" id="3.30.1240.10">
    <property type="match status" value="1"/>
</dbReference>
<evidence type="ECO:0000313" key="1">
    <source>
        <dbReference type="EMBL" id="MSS78684.1"/>
    </source>
</evidence>
<dbReference type="NCBIfam" id="TIGR01484">
    <property type="entry name" value="HAD-SF-IIB"/>
    <property type="match status" value="1"/>
</dbReference>
<dbReference type="PANTHER" id="PTHR10000">
    <property type="entry name" value="PHOSPHOSERINE PHOSPHATASE"/>
    <property type="match status" value="1"/>
</dbReference>
<dbReference type="Gene3D" id="3.40.50.1000">
    <property type="entry name" value="HAD superfamily/HAD-like"/>
    <property type="match status" value="1"/>
</dbReference>
<dbReference type="RefSeq" id="WP_154541985.1">
    <property type="nucleotide sequence ID" value="NZ_VULQ01000018.1"/>
</dbReference>
<dbReference type="NCBIfam" id="TIGR00099">
    <property type="entry name" value="Cof-subfamily"/>
    <property type="match status" value="1"/>
</dbReference>
<dbReference type="SFLD" id="SFLDG01144">
    <property type="entry name" value="C2.B.4:_PGP_Like"/>
    <property type="match status" value="1"/>
</dbReference>
<gene>
    <name evidence="1" type="ORF">FYJ26_09870</name>
</gene>
<sequence length="273" mass="31614">MYDTMRPIKLIAFDLDGTLLDGNRELSKENINSIKKLSDRGFQIVICTGRPYQGFKRFLVDLDLIGKNNYSITNTGSIIKPNVESEYIKLNALTVEDYSKLINLTKPFKDLQVAFYTDSKLYNDNIIYNEAFIHDQKILKMESGKLKEYNNEPICRINIMGKKEEIDRFENYNYQRLSKEYKLMRNETFSLEILNKNSGKGQGLVTLCKYLKLKRENVMAFGDNINDIEMLDFAGVSVAMGNAKEILKRKSDYLTDSNLNNGVSKFINKYFEL</sequence>
<dbReference type="GO" id="GO:0000287">
    <property type="term" value="F:magnesium ion binding"/>
    <property type="evidence" value="ECO:0007669"/>
    <property type="project" value="TreeGrafter"/>
</dbReference>
<keyword evidence="2" id="KW-1185">Reference proteome</keyword>
<evidence type="ECO:0000313" key="2">
    <source>
        <dbReference type="Proteomes" id="UP000441925"/>
    </source>
</evidence>
<dbReference type="GO" id="GO:0005829">
    <property type="term" value="C:cytosol"/>
    <property type="evidence" value="ECO:0007669"/>
    <property type="project" value="TreeGrafter"/>
</dbReference>
<accession>A0A6N7VXD4</accession>
<dbReference type="Pfam" id="PF08282">
    <property type="entry name" value="Hydrolase_3"/>
    <property type="match status" value="1"/>
</dbReference>
<dbReference type="SFLD" id="SFLDG01140">
    <property type="entry name" value="C2.B:_Phosphomannomutase_and_P"/>
    <property type="match status" value="1"/>
</dbReference>
<dbReference type="InterPro" id="IPR036412">
    <property type="entry name" value="HAD-like_sf"/>
</dbReference>
<name>A0A6N7VXD4_9FIRM</name>
<proteinExistence type="predicted"/>
<dbReference type="PROSITE" id="PS01229">
    <property type="entry name" value="COF_2"/>
    <property type="match status" value="1"/>
</dbReference>
<dbReference type="SUPFAM" id="SSF56784">
    <property type="entry name" value="HAD-like"/>
    <property type="match status" value="1"/>
</dbReference>
<dbReference type="InterPro" id="IPR023214">
    <property type="entry name" value="HAD_sf"/>
</dbReference>
<dbReference type="PANTHER" id="PTHR10000:SF8">
    <property type="entry name" value="HAD SUPERFAMILY HYDROLASE-LIKE, TYPE 3"/>
    <property type="match status" value="1"/>
</dbReference>
<dbReference type="InterPro" id="IPR000150">
    <property type="entry name" value="Cof"/>
</dbReference>
<reference evidence="1 2" key="1">
    <citation type="submission" date="2019-08" db="EMBL/GenBank/DDBJ databases">
        <title>In-depth cultivation of the pig gut microbiome towards novel bacterial diversity and tailored functional studies.</title>
        <authorList>
            <person name="Wylensek D."/>
            <person name="Hitch T.C.A."/>
            <person name="Clavel T."/>
        </authorList>
    </citation>
    <scope>NUCLEOTIDE SEQUENCE [LARGE SCALE GENOMIC DNA]</scope>
    <source>
        <strain evidence="1 2">WCA-380-WT-2B</strain>
    </source>
</reference>
<dbReference type="Proteomes" id="UP000441925">
    <property type="component" value="Unassembled WGS sequence"/>
</dbReference>
<comment type="caution">
    <text evidence="1">The sequence shown here is derived from an EMBL/GenBank/DDBJ whole genome shotgun (WGS) entry which is preliminary data.</text>
</comment>
<dbReference type="AlphaFoldDB" id="A0A6N7VXD4"/>